<feature type="non-terminal residue" evidence="1">
    <location>
        <position position="196"/>
    </location>
</feature>
<protein>
    <submittedName>
        <fullName evidence="1">Uncharacterized protein</fullName>
    </submittedName>
</protein>
<evidence type="ECO:0000313" key="1">
    <source>
        <dbReference type="EMBL" id="OXA98981.1"/>
    </source>
</evidence>
<dbReference type="Proteomes" id="UP000198381">
    <property type="component" value="Unassembled WGS sequence"/>
</dbReference>
<keyword evidence="2" id="KW-1185">Reference proteome</keyword>
<dbReference type="RefSeq" id="WP_123922224.1">
    <property type="nucleotide sequence ID" value="NZ_MUHD01000065.1"/>
</dbReference>
<feature type="non-terminal residue" evidence="1">
    <location>
        <position position="1"/>
    </location>
</feature>
<accession>A0ABX4CPI8</accession>
<organism evidence="1 2">
    <name type="scientific">Flavobacterium plurextorum</name>
    <dbReference type="NCBI Taxonomy" id="1114867"/>
    <lineage>
        <taxon>Bacteria</taxon>
        <taxon>Pseudomonadati</taxon>
        <taxon>Bacteroidota</taxon>
        <taxon>Flavobacteriia</taxon>
        <taxon>Flavobacteriales</taxon>
        <taxon>Flavobacteriaceae</taxon>
        <taxon>Flavobacterium</taxon>
    </lineage>
</organism>
<name>A0ABX4CPI8_9FLAO</name>
<dbReference type="InterPro" id="IPR021398">
    <property type="entry name" value="DUF3037"/>
</dbReference>
<evidence type="ECO:0000313" key="2">
    <source>
        <dbReference type="Proteomes" id="UP000198381"/>
    </source>
</evidence>
<dbReference type="Pfam" id="PF11236">
    <property type="entry name" value="DUF3037"/>
    <property type="match status" value="1"/>
</dbReference>
<comment type="caution">
    <text evidence="1">The sequence shown here is derived from an EMBL/GenBank/DDBJ whole genome shotgun (WGS) entry which is preliminary data.</text>
</comment>
<proteinExistence type="predicted"/>
<reference evidence="1 2" key="1">
    <citation type="submission" date="2016-11" db="EMBL/GenBank/DDBJ databases">
        <title>Whole genomes of Flavobacteriaceae.</title>
        <authorList>
            <person name="Stine C."/>
            <person name="Li C."/>
            <person name="Tadesse D."/>
        </authorList>
    </citation>
    <scope>NUCLEOTIDE SEQUENCE [LARGE SCALE GENOMIC DNA]</scope>
    <source>
        <strain evidence="1 2">CCUG 60112</strain>
    </source>
</reference>
<dbReference type="EMBL" id="MUHD01000065">
    <property type="protein sequence ID" value="OXA98981.1"/>
    <property type="molecule type" value="Genomic_DNA"/>
</dbReference>
<gene>
    <name evidence="1" type="ORF">B0A81_21485</name>
</gene>
<sequence>VFLEESINIGILVFFSNTKKFSFTYSKNLSRIKYIYDNVPEKTIKEYLKRIELQIKKFSNIENDIFHSLEVNDLRNFISKNLLAIDSSSLQFSECKHNLQYDFHNEFIEEILIKKFLIEDIKHFSNQPKEPKLLQKYFSNLKGLDFERINRNEKKFYIDYQLKNETGSVFTFDYAWQNGSLNLVKPISFDLKEAKS</sequence>